<feature type="compositionally biased region" description="Basic residues" evidence="2">
    <location>
        <begin position="217"/>
        <end position="226"/>
    </location>
</feature>
<feature type="coiled-coil region" evidence="1">
    <location>
        <begin position="124"/>
        <end position="155"/>
    </location>
</feature>
<evidence type="ECO:0000256" key="1">
    <source>
        <dbReference type="SAM" id="Coils"/>
    </source>
</evidence>
<feature type="compositionally biased region" description="Basic and acidic residues" evidence="2">
    <location>
        <begin position="29"/>
        <end position="38"/>
    </location>
</feature>
<organism evidence="3 4">
    <name type="scientific">Alternaria atra</name>
    <dbReference type="NCBI Taxonomy" id="119953"/>
    <lineage>
        <taxon>Eukaryota</taxon>
        <taxon>Fungi</taxon>
        <taxon>Dikarya</taxon>
        <taxon>Ascomycota</taxon>
        <taxon>Pezizomycotina</taxon>
        <taxon>Dothideomycetes</taxon>
        <taxon>Pleosporomycetidae</taxon>
        <taxon>Pleosporales</taxon>
        <taxon>Pleosporineae</taxon>
        <taxon>Pleosporaceae</taxon>
        <taxon>Alternaria</taxon>
        <taxon>Alternaria sect. Ulocladioides</taxon>
    </lineage>
</organism>
<proteinExistence type="predicted"/>
<reference evidence="3" key="1">
    <citation type="submission" date="2021-05" db="EMBL/GenBank/DDBJ databases">
        <authorList>
            <person name="Stam R."/>
        </authorList>
    </citation>
    <scope>NUCLEOTIDE SEQUENCE</scope>
    <source>
        <strain evidence="3">CS162</strain>
    </source>
</reference>
<feature type="compositionally biased region" description="Polar residues" evidence="2">
    <location>
        <begin position="69"/>
        <end position="91"/>
    </location>
</feature>
<feature type="region of interest" description="Disordered" evidence="2">
    <location>
        <begin position="244"/>
        <end position="404"/>
    </location>
</feature>
<dbReference type="GeneID" id="67014862"/>
<name>A0A8J2I022_9PLEO</name>
<dbReference type="RefSeq" id="XP_043166860.1">
    <property type="nucleotide sequence ID" value="XM_043310925.1"/>
</dbReference>
<feature type="region of interest" description="Disordered" evidence="2">
    <location>
        <begin position="195"/>
        <end position="227"/>
    </location>
</feature>
<comment type="caution">
    <text evidence="3">The sequence shown here is derived from an EMBL/GenBank/DDBJ whole genome shotgun (WGS) entry which is preliminary data.</text>
</comment>
<protein>
    <submittedName>
        <fullName evidence="3">Uncharacterized protein</fullName>
    </submittedName>
</protein>
<feature type="compositionally biased region" description="Pro residues" evidence="2">
    <location>
        <begin position="251"/>
        <end position="264"/>
    </location>
</feature>
<gene>
    <name evidence="3" type="ORF">ALTATR162_LOCUS3319</name>
</gene>
<evidence type="ECO:0000256" key="2">
    <source>
        <dbReference type="SAM" id="MobiDB-lite"/>
    </source>
</evidence>
<feature type="compositionally biased region" description="Polar residues" evidence="2">
    <location>
        <begin position="265"/>
        <end position="281"/>
    </location>
</feature>
<dbReference type="Proteomes" id="UP000676310">
    <property type="component" value="Unassembled WGS sequence"/>
</dbReference>
<keyword evidence="4" id="KW-1185">Reference proteome</keyword>
<dbReference type="EMBL" id="CAJRGZ010000016">
    <property type="protein sequence ID" value="CAG5153765.1"/>
    <property type="molecule type" value="Genomic_DNA"/>
</dbReference>
<feature type="compositionally biased region" description="Low complexity" evidence="2">
    <location>
        <begin position="199"/>
        <end position="211"/>
    </location>
</feature>
<accession>A0A8J2I022</accession>
<feature type="compositionally biased region" description="Basic residues" evidence="2">
    <location>
        <begin position="348"/>
        <end position="361"/>
    </location>
</feature>
<sequence length="412" mass="45038">MSDEADESTQPRASRFKEHTNTNGSIRPPPDELWKDIGIEALIEQFNEENSKPPTSRKSSANRVPRLVKSSSRAASGSATPADSGVVTTVQASASASSEGTYARLQRAFASMFGSVLGKRKAGATDAERERDQHQQILEERKKAAEIAYHEAKDLGLLPTPKVYVRPAMKSRQFGTPTQPVVAEKMQLGLTAAMAEAATPVRTPRTPTLRHTPSKKDLHKQRKLSKRVSDLEYKLASARKELQTVLYSDVPPVPRMPDFAPPTPDVTQSENEGKSRSTTPITAPPLSIGKIVKKRKATTHDSDGEYKPIPTDSEGDLDLLSANSASEAEMPERSIKRAKSVKGSASKSPRRTSSRLVKRFSRNNLRSEEPIRVVPDGMDVPNVPTIPREMESKGKKVQVGDDGFGGLGHEIF</sequence>
<dbReference type="OrthoDB" id="5226996at2759"/>
<evidence type="ECO:0000313" key="3">
    <source>
        <dbReference type="EMBL" id="CAG5153765.1"/>
    </source>
</evidence>
<evidence type="ECO:0000313" key="4">
    <source>
        <dbReference type="Proteomes" id="UP000676310"/>
    </source>
</evidence>
<keyword evidence="1" id="KW-0175">Coiled coil</keyword>
<feature type="region of interest" description="Disordered" evidence="2">
    <location>
        <begin position="1"/>
        <end position="100"/>
    </location>
</feature>
<dbReference type="AlphaFoldDB" id="A0A8J2I022"/>
<feature type="compositionally biased region" description="Polar residues" evidence="2">
    <location>
        <begin position="52"/>
        <end position="62"/>
    </location>
</feature>